<gene>
    <name evidence="1" type="ORF">F9C07_11243</name>
</gene>
<dbReference type="AlphaFoldDB" id="A0A7U2MSM0"/>
<proteinExistence type="predicted"/>
<evidence type="ECO:0000313" key="2">
    <source>
        <dbReference type="Proteomes" id="UP000596276"/>
    </source>
</evidence>
<dbReference type="Proteomes" id="UP000596276">
    <property type="component" value="Chromosome 1"/>
</dbReference>
<organism evidence="1 2">
    <name type="scientific">Aspergillus flavus (strain ATCC 200026 / FGSC A1120 / IAM 13836 / NRRL 3357 / JCM 12722 / SRRC 167)</name>
    <dbReference type="NCBI Taxonomy" id="332952"/>
    <lineage>
        <taxon>Eukaryota</taxon>
        <taxon>Fungi</taxon>
        <taxon>Dikarya</taxon>
        <taxon>Ascomycota</taxon>
        <taxon>Pezizomycotina</taxon>
        <taxon>Eurotiomycetes</taxon>
        <taxon>Eurotiomycetidae</taxon>
        <taxon>Eurotiales</taxon>
        <taxon>Aspergillaceae</taxon>
        <taxon>Aspergillus</taxon>
        <taxon>Aspergillus subgen. Circumdati</taxon>
    </lineage>
</organism>
<sequence length="54" mass="6173">MAGWLFCTNVRRQGRALLIFFSGFFDPDVRPRANYKGTGCMYLRAHQDGDGTEE</sequence>
<dbReference type="EMBL" id="CP044619">
    <property type="protein sequence ID" value="QRD89151.1"/>
    <property type="molecule type" value="Genomic_DNA"/>
</dbReference>
<dbReference type="VEuPathDB" id="FungiDB:F9C07_11243"/>
<accession>A0A7U2MSM0</accession>
<protein>
    <submittedName>
        <fullName evidence="1">Uncharacterized protein</fullName>
    </submittedName>
</protein>
<reference evidence="2" key="1">
    <citation type="journal article" date="2021" name="G3 (Bethesda)">
        <title>Chromosome assembled and annotated genome sequence of Aspergillus flavus NRRL 3357.</title>
        <authorList>
            <person name="Skerker J.M."/>
            <person name="Pianalto K.M."/>
            <person name="Mondo S.J."/>
            <person name="Yang K."/>
            <person name="Arkin A.P."/>
            <person name="Keller N.P."/>
            <person name="Grigoriev I.V."/>
            <person name="Louise Glass N.L."/>
        </authorList>
    </citation>
    <scope>NUCLEOTIDE SEQUENCE [LARGE SCALE GENOMIC DNA]</scope>
    <source>
        <strain evidence="2">ATCC 200026 / FGSC A1120 / IAM 13836 / NRRL 3357 / JCM 12722 / SRRC 167</strain>
    </source>
</reference>
<name>A0A7U2MSM0_ASPFN</name>
<keyword evidence="2" id="KW-1185">Reference proteome</keyword>
<evidence type="ECO:0000313" key="1">
    <source>
        <dbReference type="EMBL" id="QRD89151.1"/>
    </source>
</evidence>